<keyword evidence="5" id="KW-1185">Reference proteome</keyword>
<sequence length="305" mass="33064">MMLVDCHVLKIGDATIGGPLGSTTGLVVGSIFYDKHSIVSDPFAGEFDKSRAAELVDRVNKLSKRYGVQMAFDIIAASSKAMERFLEFVSARTSLPLLINATEAEARIAGLEAAAKLGILNRSIYASLNEDTEDEELEVLGRHRPAAVMILASDVGNPTPEGTCEMIENYYHPMLKEIGVAAPIVDVGTMDPPSIGLNIRQIQAVRERFGYPVGCAFSNCFPQWTSVKKLGREWVNLSLATALAVCRAAGADYLHYGIIEKAAIAAHVSGTAEVFYGFAAKELDGHKLPESHPLWNMFKLSGEME</sequence>
<evidence type="ECO:0000313" key="4">
    <source>
        <dbReference type="EMBL" id="MDQ0286112.1"/>
    </source>
</evidence>
<dbReference type="GO" id="GO:0008168">
    <property type="term" value="F:methyltransferase activity"/>
    <property type="evidence" value="ECO:0007669"/>
    <property type="project" value="UniProtKB-KW"/>
</dbReference>
<accession>A0ABU0B079</accession>
<organism evidence="4 5">
    <name type="scientific">Desulfofundulus luciae</name>
    <dbReference type="NCBI Taxonomy" id="74702"/>
    <lineage>
        <taxon>Bacteria</taxon>
        <taxon>Bacillati</taxon>
        <taxon>Bacillota</taxon>
        <taxon>Clostridia</taxon>
        <taxon>Eubacteriales</taxon>
        <taxon>Peptococcaceae</taxon>
        <taxon>Desulfofundulus</taxon>
    </lineage>
</organism>
<name>A0ABU0B079_9FIRM</name>
<dbReference type="InterPro" id="IPR011005">
    <property type="entry name" value="Dihydropteroate_synth-like_sf"/>
</dbReference>
<gene>
    <name evidence="4" type="ORF">J2Z49_001218</name>
</gene>
<keyword evidence="3 4" id="KW-0808">Transferase</keyword>
<keyword evidence="2 4" id="KW-0489">Methyltransferase</keyword>
<dbReference type="SUPFAM" id="SSF51717">
    <property type="entry name" value="Dihydropteroate synthetase-like"/>
    <property type="match status" value="1"/>
</dbReference>
<dbReference type="GO" id="GO:0032259">
    <property type="term" value="P:methylation"/>
    <property type="evidence" value="ECO:0007669"/>
    <property type="project" value="UniProtKB-KW"/>
</dbReference>
<dbReference type="Proteomes" id="UP001225644">
    <property type="component" value="Unassembled WGS sequence"/>
</dbReference>
<dbReference type="InterPro" id="IPR023467">
    <property type="entry name" value="MeTrfase_MtrH/MtxH"/>
</dbReference>
<evidence type="ECO:0000313" key="5">
    <source>
        <dbReference type="Proteomes" id="UP001225644"/>
    </source>
</evidence>
<dbReference type="Pfam" id="PF02007">
    <property type="entry name" value="MtrH"/>
    <property type="match status" value="1"/>
</dbReference>
<comment type="caution">
    <text evidence="4">The sequence shown here is derived from an EMBL/GenBank/DDBJ whole genome shotgun (WGS) entry which is preliminary data.</text>
</comment>
<proteinExistence type="inferred from homology"/>
<protein>
    <submittedName>
        <fullName evidence="4">Tetrahydromethanopterin S-methyltransferase subunit H</fullName>
        <ecNumber evidence="4">2.1.1.86</ecNumber>
    </submittedName>
</protein>
<dbReference type="PIRSF" id="PIRSF004960">
    <property type="entry name" value="MtrH_MtxH"/>
    <property type="match status" value="1"/>
</dbReference>
<dbReference type="EC" id="2.1.1.86" evidence="4"/>
<dbReference type="Gene3D" id="3.20.20.20">
    <property type="entry name" value="Dihydropteroate synthase-like"/>
    <property type="match status" value="1"/>
</dbReference>
<dbReference type="EMBL" id="JAUSUX010000007">
    <property type="protein sequence ID" value="MDQ0286112.1"/>
    <property type="molecule type" value="Genomic_DNA"/>
</dbReference>
<evidence type="ECO:0000256" key="1">
    <source>
        <dbReference type="ARBA" id="ARBA00006230"/>
    </source>
</evidence>
<reference evidence="4 5" key="1">
    <citation type="submission" date="2023-07" db="EMBL/GenBank/DDBJ databases">
        <title>Genomic Encyclopedia of Type Strains, Phase IV (KMG-IV): sequencing the most valuable type-strain genomes for metagenomic binning, comparative biology and taxonomic classification.</title>
        <authorList>
            <person name="Goeker M."/>
        </authorList>
    </citation>
    <scope>NUCLEOTIDE SEQUENCE [LARGE SCALE GENOMIC DNA]</scope>
    <source>
        <strain evidence="4 5">DSM 12396</strain>
    </source>
</reference>
<dbReference type="NCBIfam" id="NF002142">
    <property type="entry name" value="PRK00979.1-1"/>
    <property type="match status" value="1"/>
</dbReference>
<evidence type="ECO:0000256" key="2">
    <source>
        <dbReference type="ARBA" id="ARBA00022603"/>
    </source>
</evidence>
<evidence type="ECO:0000256" key="3">
    <source>
        <dbReference type="ARBA" id="ARBA00022679"/>
    </source>
</evidence>
<comment type="similarity">
    <text evidence="1">Belongs to the MtrH family.</text>
</comment>